<dbReference type="EMBL" id="JAFBCY010000003">
    <property type="protein sequence ID" value="MBM7852625.1"/>
    <property type="molecule type" value="Genomic_DNA"/>
</dbReference>
<evidence type="ECO:0000313" key="10">
    <source>
        <dbReference type="EMBL" id="MBM7852625.1"/>
    </source>
</evidence>
<dbReference type="PANTHER" id="PTHR43649">
    <property type="entry name" value="ARABINOSE-BINDING PROTEIN-RELATED"/>
    <property type="match status" value="1"/>
</dbReference>
<dbReference type="InterPro" id="IPR006059">
    <property type="entry name" value="SBP"/>
</dbReference>
<dbReference type="PANTHER" id="PTHR43649:SF33">
    <property type="entry name" value="POLYGALACTURONAN_RHAMNOGALACTURONAN-BINDING PROTEIN YTCQ"/>
    <property type="match status" value="1"/>
</dbReference>
<feature type="signal peptide" evidence="9">
    <location>
        <begin position="1"/>
        <end position="25"/>
    </location>
</feature>
<keyword evidence="3" id="KW-1003">Cell membrane</keyword>
<proteinExistence type="inferred from homology"/>
<evidence type="ECO:0000256" key="8">
    <source>
        <dbReference type="ARBA" id="ARBA00023288"/>
    </source>
</evidence>
<organism evidence="10 11">
    <name type="scientific">Methylopila capsulata</name>
    <dbReference type="NCBI Taxonomy" id="61654"/>
    <lineage>
        <taxon>Bacteria</taxon>
        <taxon>Pseudomonadati</taxon>
        <taxon>Pseudomonadota</taxon>
        <taxon>Alphaproteobacteria</taxon>
        <taxon>Hyphomicrobiales</taxon>
        <taxon>Methylopilaceae</taxon>
        <taxon>Methylopila</taxon>
    </lineage>
</organism>
<sequence>MTSRTFMAAASAALLAAGLGASAHAAEFSYAEAAKPYKGVSIRVLDEVTPLQEVLAKLVPGFEQETGIKVDYQLLGHMEVINRGQADMLSGRGYFDAVMLHGFQMGQMLEAEALLPIDSLVADKKLSNPNLETADLIERPYKTVAFFGGKQYGFVNWNYNHVYWARADLLNDEGEKAAFKARYGYDLAPAKTLEQLRDIAEFFTRKKGATLAGKPLESDFYGVVFDGVKGSASLFSFVNNILKNYGGDIVDASGKPNFDTPATVAALKLYADLWKFAPPGTAEYSLLDVPTVMGNGIAAQSMAFSDFVLGVDKPGASPFAGKFVYAGIPVKADVDPKFASAEAEPSLVAIGASSKHPEATFLFIQWLTEKKQQEALLNAGQGGVPIRESSWELPVLKASANPTLFKAMKDTLSVAEAKPRMPKYLELSDALSTVVQQVGMGRLTPEQGAAEGQKALVRVCGDKCTL</sequence>
<evidence type="ECO:0000256" key="1">
    <source>
        <dbReference type="ARBA" id="ARBA00004418"/>
    </source>
</evidence>
<name>A0ABS2TBD7_9HYPH</name>
<accession>A0ABS2TBD7</accession>
<dbReference type="InterPro" id="IPR050490">
    <property type="entry name" value="Bact_solute-bd_prot1"/>
</dbReference>
<keyword evidence="7" id="KW-0564">Palmitate</keyword>
<dbReference type="Pfam" id="PF01547">
    <property type="entry name" value="SBP_bac_1"/>
    <property type="match status" value="1"/>
</dbReference>
<dbReference type="RefSeq" id="WP_271206190.1">
    <property type="nucleotide sequence ID" value="NZ_BSFF01000003.1"/>
</dbReference>
<keyword evidence="6" id="KW-0472">Membrane</keyword>
<comment type="caution">
    <text evidence="10">The sequence shown here is derived from an EMBL/GenBank/DDBJ whole genome shotgun (WGS) entry which is preliminary data.</text>
</comment>
<dbReference type="SUPFAM" id="SSF53850">
    <property type="entry name" value="Periplasmic binding protein-like II"/>
    <property type="match status" value="1"/>
</dbReference>
<evidence type="ECO:0000256" key="9">
    <source>
        <dbReference type="SAM" id="SignalP"/>
    </source>
</evidence>
<keyword evidence="8" id="KW-0449">Lipoprotein</keyword>
<comment type="subcellular location">
    <subcellularLocation>
        <location evidence="1">Periplasm</location>
    </subcellularLocation>
</comment>
<evidence type="ECO:0000256" key="3">
    <source>
        <dbReference type="ARBA" id="ARBA00022475"/>
    </source>
</evidence>
<comment type="similarity">
    <text evidence="2">Belongs to the bacterial solute-binding protein 1 family.</text>
</comment>
<evidence type="ECO:0000256" key="5">
    <source>
        <dbReference type="ARBA" id="ARBA00022764"/>
    </source>
</evidence>
<gene>
    <name evidence="10" type="ORF">JOD31_002867</name>
</gene>
<reference evidence="10 11" key="1">
    <citation type="submission" date="2021-01" db="EMBL/GenBank/DDBJ databases">
        <title>Genomic Encyclopedia of Type Strains, Phase IV (KMG-IV): sequencing the most valuable type-strain genomes for metagenomic binning, comparative biology and taxonomic classification.</title>
        <authorList>
            <person name="Goeker M."/>
        </authorList>
    </citation>
    <scope>NUCLEOTIDE SEQUENCE [LARGE SCALE GENOMIC DNA]</scope>
    <source>
        <strain evidence="10 11">DSM 6130</strain>
    </source>
</reference>
<dbReference type="Proteomes" id="UP000758856">
    <property type="component" value="Unassembled WGS sequence"/>
</dbReference>
<evidence type="ECO:0000256" key="6">
    <source>
        <dbReference type="ARBA" id="ARBA00023136"/>
    </source>
</evidence>
<evidence type="ECO:0000256" key="2">
    <source>
        <dbReference type="ARBA" id="ARBA00008520"/>
    </source>
</evidence>
<evidence type="ECO:0000256" key="4">
    <source>
        <dbReference type="ARBA" id="ARBA00022729"/>
    </source>
</evidence>
<feature type="chain" id="PRO_5046505233" evidence="9">
    <location>
        <begin position="26"/>
        <end position="466"/>
    </location>
</feature>
<evidence type="ECO:0000313" key="11">
    <source>
        <dbReference type="Proteomes" id="UP000758856"/>
    </source>
</evidence>
<keyword evidence="4 9" id="KW-0732">Signal</keyword>
<keyword evidence="5" id="KW-0574">Periplasm</keyword>
<keyword evidence="11" id="KW-1185">Reference proteome</keyword>
<dbReference type="Gene3D" id="3.40.190.10">
    <property type="entry name" value="Periplasmic binding protein-like II"/>
    <property type="match status" value="2"/>
</dbReference>
<evidence type="ECO:0000256" key="7">
    <source>
        <dbReference type="ARBA" id="ARBA00023139"/>
    </source>
</evidence>
<protein>
    <submittedName>
        <fullName evidence="10">ABC-type glycerol-3-phosphate transport system substrate-binding protein</fullName>
    </submittedName>
</protein>